<dbReference type="AlphaFoldDB" id="A0A1A9EVH6"/>
<dbReference type="GO" id="GO:0008673">
    <property type="term" value="F:2-dehydro-3-deoxygluconokinase activity"/>
    <property type="evidence" value="ECO:0007669"/>
    <property type="project" value="UniProtKB-EC"/>
</dbReference>
<name>A0A1A9EVH6_9GAMM</name>
<evidence type="ECO:0000256" key="8">
    <source>
        <dbReference type="ARBA" id="ARBA00044254"/>
    </source>
</evidence>
<keyword evidence="2" id="KW-0808">Transferase</keyword>
<dbReference type="InterPro" id="IPR029056">
    <property type="entry name" value="Ribokinase-like"/>
</dbReference>
<accession>A0A1A9EVH6</accession>
<dbReference type="Proteomes" id="UP000078070">
    <property type="component" value="Chromosome"/>
</dbReference>
<dbReference type="Gene3D" id="3.40.1190.20">
    <property type="match status" value="1"/>
</dbReference>
<dbReference type="EC" id="2.7.1.45" evidence="11"/>
<dbReference type="FunFam" id="3.40.1190.20:FF:000011">
    <property type="entry name" value="2-dehydro-3-deoxygluconokinase, putative"/>
    <property type="match status" value="1"/>
</dbReference>
<comment type="catalytic activity">
    <reaction evidence="9">
        <text>2-dehydro-3-deoxy-D-gluconate + ATP = 2-dehydro-3-deoxy-6-phospho-D-gluconate + ADP + H(+)</text>
        <dbReference type="Rhea" id="RHEA:14797"/>
        <dbReference type="ChEBI" id="CHEBI:15378"/>
        <dbReference type="ChEBI" id="CHEBI:30616"/>
        <dbReference type="ChEBI" id="CHEBI:57569"/>
        <dbReference type="ChEBI" id="CHEBI:57990"/>
        <dbReference type="ChEBI" id="CHEBI:456216"/>
        <dbReference type="EC" id="2.7.1.45"/>
    </reaction>
</comment>
<dbReference type="CDD" id="cd01166">
    <property type="entry name" value="KdgK"/>
    <property type="match status" value="1"/>
</dbReference>
<evidence type="ECO:0000313" key="17">
    <source>
        <dbReference type="Proteomes" id="UP000078070"/>
    </source>
</evidence>
<dbReference type="GO" id="GO:0005524">
    <property type="term" value="F:ATP binding"/>
    <property type="evidence" value="ECO:0007669"/>
    <property type="project" value="UniProtKB-KW"/>
</dbReference>
<evidence type="ECO:0000256" key="13">
    <source>
        <dbReference type="ARBA" id="ARBA00075711"/>
    </source>
</evidence>
<dbReference type="InterPro" id="IPR050306">
    <property type="entry name" value="PfkB_Carbo_kinase"/>
</dbReference>
<evidence type="ECO:0000256" key="3">
    <source>
        <dbReference type="ARBA" id="ARBA00022741"/>
    </source>
</evidence>
<reference evidence="17" key="1">
    <citation type="submission" date="2016-05" db="EMBL/GenBank/DDBJ databases">
        <authorList>
            <person name="Baek K."/>
            <person name="Yang S.-J."/>
        </authorList>
    </citation>
    <scope>NUCLEOTIDE SEQUENCE [LARGE SCALE GENOMIC DNA]</scope>
    <source>
        <strain evidence="17">ST58-10</strain>
    </source>
</reference>
<dbReference type="PROSITE" id="PS00584">
    <property type="entry name" value="PFKB_KINASES_2"/>
    <property type="match status" value="1"/>
</dbReference>
<reference evidence="16 17" key="2">
    <citation type="journal article" date="2018" name="Int. J. Syst. Evol. Microbiol.">
        <title>Marinobacterium aestuarii sp. nov., a benzene-degrading marine bacterium isolated from estuary sediment.</title>
        <authorList>
            <person name="Bae S.S."/>
            <person name="Jung J."/>
            <person name="Chung D."/>
            <person name="Baek K."/>
        </authorList>
    </citation>
    <scope>NUCLEOTIDE SEQUENCE [LARGE SCALE GENOMIC DNA]</scope>
    <source>
        <strain evidence="16 17">ST58-10</strain>
    </source>
</reference>
<dbReference type="KEGG" id="mars:A8C75_06480"/>
<evidence type="ECO:0000259" key="15">
    <source>
        <dbReference type="Pfam" id="PF00294"/>
    </source>
</evidence>
<keyword evidence="5" id="KW-0067">ATP-binding</keyword>
<dbReference type="InterPro" id="IPR002173">
    <property type="entry name" value="Carboh/pur_kinase_PfkB_CS"/>
</dbReference>
<evidence type="ECO:0000313" key="16">
    <source>
        <dbReference type="EMBL" id="ANG62174.1"/>
    </source>
</evidence>
<dbReference type="GO" id="GO:0042840">
    <property type="term" value="P:D-glucuronate catabolic process"/>
    <property type="evidence" value="ECO:0007669"/>
    <property type="project" value="TreeGrafter"/>
</dbReference>
<keyword evidence="17" id="KW-1185">Reference proteome</keyword>
<evidence type="ECO:0000256" key="6">
    <source>
        <dbReference type="ARBA" id="ARBA00023277"/>
    </source>
</evidence>
<gene>
    <name evidence="16" type="ORF">A8C75_06480</name>
</gene>
<proteinExistence type="inferred from homology"/>
<evidence type="ECO:0000256" key="12">
    <source>
        <dbReference type="ARBA" id="ARBA00067931"/>
    </source>
</evidence>
<sequence length="305" mass="33079">MSMLRIASIGECMIEIQDMADGTTRRTFGGDTLNVAVYAKRALGDQAACVSYVSALGDDPFSLEMRDFIATEAIDTSTVLSLPGQLPGLYAITLENGERKPWFWRSQAAARQLVQAPAFTELCARLEDYDALYFSGITLGILDPDSRTRLLTFLGRMRHAGKTIIFDTNYRPRLWQSQAEAQQAVTDALQVCTLALPTFEDEQALFGDACASDTIVRIQRSGVGEIVVKQGAEPCLGRCAESDFEVAPMQVSQPVDTTAAGDSFNGAYIAARLNGKSAEQAAADGHRMASHVIGYRGAIVPQLQH</sequence>
<keyword evidence="3" id="KW-0547">Nucleotide-binding</keyword>
<dbReference type="GO" id="GO:0019698">
    <property type="term" value="P:D-galacturonate catabolic process"/>
    <property type="evidence" value="ECO:0007669"/>
    <property type="project" value="TreeGrafter"/>
</dbReference>
<dbReference type="GO" id="GO:0006974">
    <property type="term" value="P:DNA damage response"/>
    <property type="evidence" value="ECO:0007669"/>
    <property type="project" value="TreeGrafter"/>
</dbReference>
<feature type="domain" description="Carbohydrate kinase PfkB" evidence="15">
    <location>
        <begin position="4"/>
        <end position="301"/>
    </location>
</feature>
<evidence type="ECO:0000256" key="7">
    <source>
        <dbReference type="ARBA" id="ARBA00043951"/>
    </source>
</evidence>
<evidence type="ECO:0000256" key="1">
    <source>
        <dbReference type="ARBA" id="ARBA00010688"/>
    </source>
</evidence>
<comment type="similarity">
    <text evidence="1">Belongs to the carbohydrate kinase PfkB family.</text>
</comment>
<dbReference type="PANTHER" id="PTHR43085">
    <property type="entry name" value="HEXOKINASE FAMILY MEMBER"/>
    <property type="match status" value="1"/>
</dbReference>
<evidence type="ECO:0000256" key="14">
    <source>
        <dbReference type="ARBA" id="ARBA00080545"/>
    </source>
</evidence>
<evidence type="ECO:0000256" key="11">
    <source>
        <dbReference type="ARBA" id="ARBA00066369"/>
    </source>
</evidence>
<dbReference type="Pfam" id="PF00294">
    <property type="entry name" value="PfkB"/>
    <property type="match status" value="1"/>
</dbReference>
<dbReference type="SUPFAM" id="SSF53613">
    <property type="entry name" value="Ribokinase-like"/>
    <property type="match status" value="1"/>
</dbReference>
<comment type="pathway">
    <text evidence="7">Carbohydrate acid metabolism; 2-dehydro-3-deoxy-D-gluconate degradation; D-glyceraldehyde 3-phosphate and pyruvate from 2-dehydro-3-deoxy-D-gluconate: step 1/2.</text>
</comment>
<dbReference type="EMBL" id="CP015839">
    <property type="protein sequence ID" value="ANG62174.1"/>
    <property type="molecule type" value="Genomic_DNA"/>
</dbReference>
<protein>
    <recommendedName>
        <fullName evidence="12">2-dehydro-3-deoxygluconokinase</fullName>
        <ecNumber evidence="11">2.7.1.45</ecNumber>
    </recommendedName>
    <alternativeName>
        <fullName evidence="13">2-keto-3-deoxygluconokinase</fullName>
    </alternativeName>
    <alternativeName>
        <fullName evidence="14">3-deoxy-2-oxo-D-gluconate kinase</fullName>
    </alternativeName>
    <alternativeName>
        <fullName evidence="8">KDG kinase</fullName>
    </alternativeName>
</protein>
<evidence type="ECO:0000256" key="5">
    <source>
        <dbReference type="ARBA" id="ARBA00022840"/>
    </source>
</evidence>
<comment type="function">
    <text evidence="10">Catalyzes the phosphorylation of 2-keto-3-deoxygluconate (KDG) to produce 2-keto-3-deoxy-6-phosphogluconate (KDPG).</text>
</comment>
<evidence type="ECO:0000256" key="10">
    <source>
        <dbReference type="ARBA" id="ARBA00054997"/>
    </source>
</evidence>
<keyword evidence="6" id="KW-0119">Carbohydrate metabolism</keyword>
<dbReference type="InterPro" id="IPR011611">
    <property type="entry name" value="PfkB_dom"/>
</dbReference>
<dbReference type="OrthoDB" id="9795789at2"/>
<evidence type="ECO:0000256" key="4">
    <source>
        <dbReference type="ARBA" id="ARBA00022777"/>
    </source>
</evidence>
<dbReference type="PANTHER" id="PTHR43085:SF15">
    <property type="entry name" value="2-DEHYDRO-3-DEOXYGLUCONOKINASE"/>
    <property type="match status" value="1"/>
</dbReference>
<keyword evidence="4" id="KW-0418">Kinase</keyword>
<dbReference type="GO" id="GO:0005829">
    <property type="term" value="C:cytosol"/>
    <property type="evidence" value="ECO:0007669"/>
    <property type="project" value="TreeGrafter"/>
</dbReference>
<evidence type="ECO:0000256" key="9">
    <source>
        <dbReference type="ARBA" id="ARBA00050729"/>
    </source>
</evidence>
<evidence type="ECO:0000256" key="2">
    <source>
        <dbReference type="ARBA" id="ARBA00022679"/>
    </source>
</evidence>
<dbReference type="STRING" id="1821621.A8C75_06480"/>
<organism evidence="16 17">
    <name type="scientific">Marinobacterium aestuarii</name>
    <dbReference type="NCBI Taxonomy" id="1821621"/>
    <lineage>
        <taxon>Bacteria</taxon>
        <taxon>Pseudomonadati</taxon>
        <taxon>Pseudomonadota</taxon>
        <taxon>Gammaproteobacteria</taxon>
        <taxon>Oceanospirillales</taxon>
        <taxon>Oceanospirillaceae</taxon>
        <taxon>Marinobacterium</taxon>
    </lineage>
</organism>